<dbReference type="PROSITE" id="PS51257">
    <property type="entry name" value="PROKAR_LIPOPROTEIN"/>
    <property type="match status" value="1"/>
</dbReference>
<dbReference type="EMBL" id="QZFU01000023">
    <property type="protein sequence ID" value="RJO73389.1"/>
    <property type="molecule type" value="Genomic_DNA"/>
</dbReference>
<protein>
    <submittedName>
        <fullName evidence="6">Sugar ABC transporter substrate-binding protein</fullName>
    </submittedName>
</protein>
<feature type="chain" id="PRO_5017292834" evidence="4">
    <location>
        <begin position="26"/>
        <end position="345"/>
    </location>
</feature>
<dbReference type="AlphaFoldDB" id="A0A3A4KG17"/>
<dbReference type="PANTHER" id="PTHR46847">
    <property type="entry name" value="D-ALLOSE-BINDING PERIPLASMIC PROTEIN-RELATED"/>
    <property type="match status" value="1"/>
</dbReference>
<comment type="subcellular location">
    <subcellularLocation>
        <location evidence="1">Cell envelope</location>
    </subcellularLocation>
</comment>
<name>A0A3A4KG17_9NOCA</name>
<evidence type="ECO:0000259" key="5">
    <source>
        <dbReference type="Pfam" id="PF13407"/>
    </source>
</evidence>
<dbReference type="Proteomes" id="UP000266677">
    <property type="component" value="Unassembled WGS sequence"/>
</dbReference>
<dbReference type="Gene3D" id="3.40.50.2300">
    <property type="match status" value="2"/>
</dbReference>
<accession>A0A3A4KG17</accession>
<sequence>MHPHHRRTLARTVTAGFAATALAFAASACGSGAGTGGGEPIVGLITKTDTNPFFVKMKQGAQKEADAAGVRLLTAAGKFDGDNASQVTALENMVNAGAKGILITAGDTKAIVPAVQKARAKGVEVIALDSPTDPASAVDALFATDNFAAGELIGKYAKAALGDRPARIAMIDLNPGVTVGVLRHNGFLTGFGAAQATKEMKQDASAPNVVCAQPAEGDQAKAQSAMETCLQKDPAISVVYTINEQSALGAYTALHTAGKQDQAILVSVDGGCTGVRAVQDGRIAATSQQYPLLMASKGVRAVAEFAKTGKKAEGYTDTGVTLITAKPQPGVPAEDVAYGLDNCWG</sequence>
<dbReference type="GO" id="GO:0030246">
    <property type="term" value="F:carbohydrate binding"/>
    <property type="evidence" value="ECO:0007669"/>
    <property type="project" value="UniProtKB-ARBA"/>
</dbReference>
<organism evidence="6 7">
    <name type="scientific">Nocardia panacis</name>
    <dbReference type="NCBI Taxonomy" id="2340916"/>
    <lineage>
        <taxon>Bacteria</taxon>
        <taxon>Bacillati</taxon>
        <taxon>Actinomycetota</taxon>
        <taxon>Actinomycetes</taxon>
        <taxon>Mycobacteriales</taxon>
        <taxon>Nocardiaceae</taxon>
        <taxon>Nocardia</taxon>
    </lineage>
</organism>
<comment type="similarity">
    <text evidence="2">Belongs to the bacterial solute-binding protein 2 family.</text>
</comment>
<dbReference type="SUPFAM" id="SSF53822">
    <property type="entry name" value="Periplasmic binding protein-like I"/>
    <property type="match status" value="1"/>
</dbReference>
<keyword evidence="7" id="KW-1185">Reference proteome</keyword>
<dbReference type="Pfam" id="PF13407">
    <property type="entry name" value="Peripla_BP_4"/>
    <property type="match status" value="1"/>
</dbReference>
<feature type="domain" description="Periplasmic binding protein" evidence="5">
    <location>
        <begin position="42"/>
        <end position="310"/>
    </location>
</feature>
<dbReference type="CDD" id="cd19973">
    <property type="entry name" value="PBP1_ABC_sugar_binding-like"/>
    <property type="match status" value="1"/>
</dbReference>
<feature type="signal peptide" evidence="4">
    <location>
        <begin position="1"/>
        <end position="25"/>
    </location>
</feature>
<gene>
    <name evidence="6" type="ORF">D5S18_19335</name>
</gene>
<dbReference type="OrthoDB" id="4827464at2"/>
<reference evidence="6 7" key="1">
    <citation type="submission" date="2018-09" db="EMBL/GenBank/DDBJ databases">
        <title>YIM PH21274 draft genome.</title>
        <authorList>
            <person name="Miao C."/>
        </authorList>
    </citation>
    <scope>NUCLEOTIDE SEQUENCE [LARGE SCALE GENOMIC DNA]</scope>
    <source>
        <strain evidence="6 7">YIM PH 21724</strain>
    </source>
</reference>
<dbReference type="PANTHER" id="PTHR46847:SF1">
    <property type="entry name" value="D-ALLOSE-BINDING PERIPLASMIC PROTEIN-RELATED"/>
    <property type="match status" value="1"/>
</dbReference>
<dbReference type="RefSeq" id="WP_120042466.1">
    <property type="nucleotide sequence ID" value="NZ_QZFU01000023.1"/>
</dbReference>
<comment type="caution">
    <text evidence="6">The sequence shown here is derived from an EMBL/GenBank/DDBJ whole genome shotgun (WGS) entry which is preliminary data.</text>
</comment>
<evidence type="ECO:0000313" key="6">
    <source>
        <dbReference type="EMBL" id="RJO73389.1"/>
    </source>
</evidence>
<dbReference type="InterPro" id="IPR025997">
    <property type="entry name" value="SBP_2_dom"/>
</dbReference>
<evidence type="ECO:0000256" key="1">
    <source>
        <dbReference type="ARBA" id="ARBA00004196"/>
    </source>
</evidence>
<evidence type="ECO:0000256" key="2">
    <source>
        <dbReference type="ARBA" id="ARBA00007639"/>
    </source>
</evidence>
<proteinExistence type="inferred from homology"/>
<evidence type="ECO:0000256" key="3">
    <source>
        <dbReference type="ARBA" id="ARBA00022729"/>
    </source>
</evidence>
<dbReference type="GO" id="GO:0030313">
    <property type="term" value="C:cell envelope"/>
    <property type="evidence" value="ECO:0007669"/>
    <property type="project" value="UniProtKB-SubCell"/>
</dbReference>
<keyword evidence="3 4" id="KW-0732">Signal</keyword>
<evidence type="ECO:0000256" key="4">
    <source>
        <dbReference type="SAM" id="SignalP"/>
    </source>
</evidence>
<dbReference type="InterPro" id="IPR028082">
    <property type="entry name" value="Peripla_BP_I"/>
</dbReference>
<evidence type="ECO:0000313" key="7">
    <source>
        <dbReference type="Proteomes" id="UP000266677"/>
    </source>
</evidence>